<comment type="caution">
    <text evidence="2">The sequence shown here is derived from an EMBL/GenBank/DDBJ whole genome shotgun (WGS) entry which is preliminary data.</text>
</comment>
<gene>
    <name evidence="2" type="ORF">H2509_04670</name>
</gene>
<dbReference type="Proteomes" id="UP000541109">
    <property type="component" value="Unassembled WGS sequence"/>
</dbReference>
<sequence>MSALGISLGGLQGASVRFEKAAQRVVANGAAQSESLGAAAGRGSANAPLQGGAPVPAGAQGLLAGDTTAALVELKQSELDFKVNARVAGRVSDLYKETLDLLGGRRDR</sequence>
<accession>A0A839ABK2</accession>
<organism evidence="2 3">
    <name type="scientific">Stappia albiluteola</name>
    <dbReference type="NCBI Taxonomy" id="2758565"/>
    <lineage>
        <taxon>Bacteria</taxon>
        <taxon>Pseudomonadati</taxon>
        <taxon>Pseudomonadota</taxon>
        <taxon>Alphaproteobacteria</taxon>
        <taxon>Hyphomicrobiales</taxon>
        <taxon>Stappiaceae</taxon>
        <taxon>Stappia</taxon>
    </lineage>
</organism>
<proteinExistence type="predicted"/>
<evidence type="ECO:0000256" key="1">
    <source>
        <dbReference type="SAM" id="MobiDB-lite"/>
    </source>
</evidence>
<dbReference type="EMBL" id="JACFXV010000043">
    <property type="protein sequence ID" value="MBA5776418.1"/>
    <property type="molecule type" value="Genomic_DNA"/>
</dbReference>
<evidence type="ECO:0000313" key="3">
    <source>
        <dbReference type="Proteomes" id="UP000541109"/>
    </source>
</evidence>
<dbReference type="AlphaFoldDB" id="A0A839ABK2"/>
<feature type="region of interest" description="Disordered" evidence="1">
    <location>
        <begin position="37"/>
        <end position="58"/>
    </location>
</feature>
<keyword evidence="3" id="KW-1185">Reference proteome</keyword>
<evidence type="ECO:0000313" key="2">
    <source>
        <dbReference type="EMBL" id="MBA5776418.1"/>
    </source>
</evidence>
<reference evidence="2 3" key="1">
    <citation type="submission" date="2020-07" db="EMBL/GenBank/DDBJ databases">
        <title>Stappia sp., F7233, whole genome shotgun sequencing project.</title>
        <authorList>
            <person name="Jiang S."/>
            <person name="Liu Z.W."/>
            <person name="Du Z.J."/>
        </authorList>
    </citation>
    <scope>NUCLEOTIDE SEQUENCE [LARGE SCALE GENOMIC DNA]</scope>
    <source>
        <strain evidence="2 3">F7233</strain>
    </source>
</reference>
<name>A0A839ABK2_9HYPH</name>
<dbReference type="RefSeq" id="WP_182162808.1">
    <property type="nucleotide sequence ID" value="NZ_JACFXV010000043.1"/>
</dbReference>
<protein>
    <submittedName>
        <fullName evidence="2">Uncharacterized protein</fullName>
    </submittedName>
</protein>
<feature type="compositionally biased region" description="Low complexity" evidence="1">
    <location>
        <begin position="47"/>
        <end position="58"/>
    </location>
</feature>